<feature type="domain" description="Glycosyltransferase RgtA/B/C/D-like" evidence="2">
    <location>
        <begin position="74"/>
        <end position="231"/>
    </location>
</feature>
<dbReference type="AlphaFoldDB" id="A0AAE3VDR4"/>
<feature type="transmembrane region" description="Helical" evidence="1">
    <location>
        <begin position="218"/>
        <end position="237"/>
    </location>
</feature>
<feature type="transmembrane region" description="Helical" evidence="1">
    <location>
        <begin position="143"/>
        <end position="160"/>
    </location>
</feature>
<keyword evidence="4" id="KW-1185">Reference proteome</keyword>
<sequence length="527" mass="59328">MTTAKICVRWLLPALLLLLATAVFCWRWSGLEDRPMHHDEANQAVRCGELLAGRGYRYDPEEHHGPSLYYLSVPWLRLQGVTTLAESSERHFRLVPLLFGCLLIMQLLWLRRGLGAVGVVAAALLLGFSPVMAYYSRYYIQEVLLVFFAGGALCCLWRWVEQPRWPWAVGVGAFWGLCHASKETWVISAAAMVCGGVLLWCCQPAWRRRVLLARALRQAPWALLALLALSALLYTAGGRHPRGLLDSVVAYGGYLQRAGGGDHSQPWTFYLERLLWYRAGPGPRWSEWPVLALALCALAGLSGCGRWRSPVARPLLLYLAVYALVQAVTYSLIAYKTPWCALAFWHGFILLAGCGVATLYAWLRHWYWQVPGMLLCALLLWPLAAQTRRANGRYAADPRNPYAYAHTLPDARRLAQRIDAVAACGVPAPGAASGRADIAVFSSAEDAWPLPWYLRRYDAVGYWAEPVPALVAARPHFIVCSVAYDDEVEKLIGAVYQRELYGWRPNCFMVLRVRRDAWDKWLARQQR</sequence>
<comment type="caution">
    <text evidence="3">The sequence shown here is derived from an EMBL/GenBank/DDBJ whole genome shotgun (WGS) entry which is preliminary data.</text>
</comment>
<protein>
    <submittedName>
        <fullName evidence="3">Uncharacterized protein (TIGR03663 family)</fullName>
    </submittedName>
</protein>
<keyword evidence="1" id="KW-0472">Membrane</keyword>
<dbReference type="NCBIfam" id="TIGR03663">
    <property type="entry name" value="flippase activity-associated protein Agl23"/>
    <property type="match status" value="1"/>
</dbReference>
<feature type="transmembrane region" description="Helical" evidence="1">
    <location>
        <begin position="185"/>
        <end position="206"/>
    </location>
</feature>
<evidence type="ECO:0000313" key="3">
    <source>
        <dbReference type="EMBL" id="MDQ0288633.1"/>
    </source>
</evidence>
<dbReference type="PANTHER" id="PTHR41710:SF2">
    <property type="entry name" value="GLYCOSYL TRANSFERASE FAMILY 39_83 DOMAIN-CONTAINING PROTEIN"/>
    <property type="match status" value="1"/>
</dbReference>
<keyword evidence="1" id="KW-0812">Transmembrane</keyword>
<evidence type="ECO:0000259" key="2">
    <source>
        <dbReference type="Pfam" id="PF13231"/>
    </source>
</evidence>
<name>A0AAE3VDR4_9BACT</name>
<evidence type="ECO:0000313" key="4">
    <source>
        <dbReference type="Proteomes" id="UP001238163"/>
    </source>
</evidence>
<feature type="transmembrane region" description="Helical" evidence="1">
    <location>
        <begin position="342"/>
        <end position="360"/>
    </location>
</feature>
<feature type="transmembrane region" description="Helical" evidence="1">
    <location>
        <begin position="366"/>
        <end position="384"/>
    </location>
</feature>
<organism evidence="3 4">
    <name type="scientific">Oligosphaera ethanolica</name>
    <dbReference type="NCBI Taxonomy" id="760260"/>
    <lineage>
        <taxon>Bacteria</taxon>
        <taxon>Pseudomonadati</taxon>
        <taxon>Lentisphaerota</taxon>
        <taxon>Oligosphaeria</taxon>
        <taxon>Oligosphaerales</taxon>
        <taxon>Oligosphaeraceae</taxon>
        <taxon>Oligosphaera</taxon>
    </lineage>
</organism>
<dbReference type="Pfam" id="PF13231">
    <property type="entry name" value="PMT_2"/>
    <property type="match status" value="1"/>
</dbReference>
<keyword evidence="1" id="KW-1133">Transmembrane helix</keyword>
<dbReference type="InterPro" id="IPR019962">
    <property type="entry name" value="CHP03663"/>
</dbReference>
<feature type="transmembrane region" description="Helical" evidence="1">
    <location>
        <begin position="315"/>
        <end position="335"/>
    </location>
</feature>
<proteinExistence type="predicted"/>
<accession>A0AAE3VDR4</accession>
<feature type="transmembrane region" description="Helical" evidence="1">
    <location>
        <begin position="116"/>
        <end position="136"/>
    </location>
</feature>
<reference evidence="3" key="1">
    <citation type="submission" date="2023-07" db="EMBL/GenBank/DDBJ databases">
        <title>Genomic Encyclopedia of Type Strains, Phase IV (KMG-IV): sequencing the most valuable type-strain genomes for metagenomic binning, comparative biology and taxonomic classification.</title>
        <authorList>
            <person name="Goeker M."/>
        </authorList>
    </citation>
    <scope>NUCLEOTIDE SEQUENCE</scope>
    <source>
        <strain evidence="3">DSM 24202</strain>
    </source>
</reference>
<evidence type="ECO:0000256" key="1">
    <source>
        <dbReference type="SAM" id="Phobius"/>
    </source>
</evidence>
<gene>
    <name evidence="3" type="ORF">J3R75_000740</name>
</gene>
<dbReference type="InterPro" id="IPR038731">
    <property type="entry name" value="RgtA/B/C-like"/>
</dbReference>
<dbReference type="Proteomes" id="UP001238163">
    <property type="component" value="Unassembled WGS sequence"/>
</dbReference>
<dbReference type="PANTHER" id="PTHR41710">
    <property type="entry name" value="GLYCOSYL TRANSFERASE, FAMILY 39"/>
    <property type="match status" value="1"/>
</dbReference>
<dbReference type="EMBL" id="JAUSVL010000001">
    <property type="protein sequence ID" value="MDQ0288633.1"/>
    <property type="molecule type" value="Genomic_DNA"/>
</dbReference>
<dbReference type="RefSeq" id="WP_307259965.1">
    <property type="nucleotide sequence ID" value="NZ_JAUSVL010000001.1"/>
</dbReference>